<dbReference type="PROSITE" id="PS51721">
    <property type="entry name" value="G_CP"/>
    <property type="match status" value="1"/>
</dbReference>
<dbReference type="Pfam" id="PF03193">
    <property type="entry name" value="RsgA_GTPase"/>
    <property type="match status" value="1"/>
</dbReference>
<feature type="domain" description="CP-type G" evidence="11">
    <location>
        <begin position="63"/>
        <end position="218"/>
    </location>
</feature>
<dbReference type="PANTHER" id="PTHR32120">
    <property type="entry name" value="SMALL RIBOSOMAL SUBUNIT BIOGENESIS GTPASE RSGA"/>
    <property type="match status" value="1"/>
</dbReference>
<accession>A0A644ZSN1</accession>
<dbReference type="GO" id="GO:0003924">
    <property type="term" value="F:GTPase activity"/>
    <property type="evidence" value="ECO:0007669"/>
    <property type="project" value="InterPro"/>
</dbReference>
<dbReference type="InterPro" id="IPR027417">
    <property type="entry name" value="P-loop_NTPase"/>
</dbReference>
<evidence type="ECO:0000256" key="1">
    <source>
        <dbReference type="ARBA" id="ARBA00022490"/>
    </source>
</evidence>
<sequence>MSEGIILKVLSGFYDVFDGERTVICRARGKFRHQKVTPLAGDTARFTCLPDGSGVLEELLPRRNEFQRPAVANIDQLIIVASGAIPVTDPLLIDRMTSLAGRKGCGCVICINKWDLDQRQELYDIYAGAGYPTVPISAKTGEGVDRLRELLAGKTSVFTGNSGVGKSSILNLLEPGFCLQVGQVSDKLGRGRHTTRHVELYRLTFGATVGDTPGFSAFDADTGELCPKEELAQTFPEFVPYLDACRFTGCAHVKEKDCAVLAALSDGSISPSRHASYVRLYESAAARKDRTQK</sequence>
<gene>
    <name evidence="12" type="primary">rsgA_31</name>
    <name evidence="12" type="ORF">SDC9_87248</name>
</gene>
<dbReference type="InterPro" id="IPR012340">
    <property type="entry name" value="NA-bd_OB-fold"/>
</dbReference>
<dbReference type="Gene3D" id="2.40.50.140">
    <property type="entry name" value="Nucleic acid-binding proteins"/>
    <property type="match status" value="1"/>
</dbReference>
<evidence type="ECO:0000256" key="4">
    <source>
        <dbReference type="ARBA" id="ARBA00022730"/>
    </source>
</evidence>
<evidence type="ECO:0000256" key="2">
    <source>
        <dbReference type="ARBA" id="ARBA00022517"/>
    </source>
</evidence>
<dbReference type="InterPro" id="IPR031944">
    <property type="entry name" value="RsgA_N"/>
</dbReference>
<dbReference type="EC" id="3.6.1.-" evidence="12"/>
<keyword evidence="7" id="KW-0862">Zinc</keyword>
<dbReference type="SUPFAM" id="SSF50249">
    <property type="entry name" value="Nucleic acid-binding proteins"/>
    <property type="match status" value="1"/>
</dbReference>
<dbReference type="SUPFAM" id="SSF52540">
    <property type="entry name" value="P-loop containing nucleoside triphosphate hydrolases"/>
    <property type="match status" value="1"/>
</dbReference>
<keyword evidence="3" id="KW-0479">Metal-binding</keyword>
<dbReference type="Pfam" id="PF16745">
    <property type="entry name" value="RsgA_N"/>
    <property type="match status" value="1"/>
</dbReference>
<proteinExistence type="inferred from homology"/>
<dbReference type="InterPro" id="IPR030378">
    <property type="entry name" value="G_CP_dom"/>
</dbReference>
<dbReference type="GO" id="GO:0019843">
    <property type="term" value="F:rRNA binding"/>
    <property type="evidence" value="ECO:0007669"/>
    <property type="project" value="UniProtKB-KW"/>
</dbReference>
<dbReference type="AlphaFoldDB" id="A0A644ZSN1"/>
<dbReference type="GO" id="GO:0005525">
    <property type="term" value="F:GTP binding"/>
    <property type="evidence" value="ECO:0007669"/>
    <property type="project" value="UniProtKB-KW"/>
</dbReference>
<dbReference type="GO" id="GO:0046872">
    <property type="term" value="F:metal ion binding"/>
    <property type="evidence" value="ECO:0007669"/>
    <property type="project" value="UniProtKB-KW"/>
</dbReference>
<reference evidence="12" key="1">
    <citation type="submission" date="2019-08" db="EMBL/GenBank/DDBJ databases">
        <authorList>
            <person name="Kucharzyk K."/>
            <person name="Murdoch R.W."/>
            <person name="Higgins S."/>
            <person name="Loffler F."/>
        </authorList>
    </citation>
    <scope>NUCLEOTIDE SEQUENCE</scope>
</reference>
<keyword evidence="5" id="KW-0547">Nucleotide-binding</keyword>
<name>A0A644ZSN1_9ZZZZ</name>
<dbReference type="CDD" id="cd04466">
    <property type="entry name" value="S1_YloQ_GTPase"/>
    <property type="match status" value="1"/>
</dbReference>
<evidence type="ECO:0000256" key="9">
    <source>
        <dbReference type="ARBA" id="ARBA00023134"/>
    </source>
</evidence>
<keyword evidence="9" id="KW-0342">GTP-binding</keyword>
<evidence type="ECO:0000256" key="8">
    <source>
        <dbReference type="ARBA" id="ARBA00022884"/>
    </source>
</evidence>
<evidence type="ECO:0000259" key="10">
    <source>
        <dbReference type="PROSITE" id="PS50936"/>
    </source>
</evidence>
<evidence type="ECO:0000256" key="5">
    <source>
        <dbReference type="ARBA" id="ARBA00022741"/>
    </source>
</evidence>
<keyword evidence="1" id="KW-0963">Cytoplasm</keyword>
<dbReference type="Gene3D" id="3.40.50.300">
    <property type="entry name" value="P-loop containing nucleotide triphosphate hydrolases"/>
    <property type="match status" value="1"/>
</dbReference>
<dbReference type="EMBL" id="VSSQ01009060">
    <property type="protein sequence ID" value="MPM40604.1"/>
    <property type="molecule type" value="Genomic_DNA"/>
</dbReference>
<dbReference type="InterPro" id="IPR010914">
    <property type="entry name" value="RsgA_GTPase_dom"/>
</dbReference>
<keyword evidence="4" id="KW-0699">rRNA-binding</keyword>
<keyword evidence="8" id="KW-0694">RNA-binding</keyword>
<dbReference type="GO" id="GO:0042254">
    <property type="term" value="P:ribosome biogenesis"/>
    <property type="evidence" value="ECO:0007669"/>
    <property type="project" value="UniProtKB-KW"/>
</dbReference>
<dbReference type="PANTHER" id="PTHR32120:SF11">
    <property type="entry name" value="SMALL RIBOSOMAL SUBUNIT BIOGENESIS GTPASE RSGA 1, MITOCHONDRIAL-RELATED"/>
    <property type="match status" value="1"/>
</dbReference>
<organism evidence="12">
    <name type="scientific">bioreactor metagenome</name>
    <dbReference type="NCBI Taxonomy" id="1076179"/>
    <lineage>
        <taxon>unclassified sequences</taxon>
        <taxon>metagenomes</taxon>
        <taxon>ecological metagenomes</taxon>
    </lineage>
</organism>
<evidence type="ECO:0000256" key="6">
    <source>
        <dbReference type="ARBA" id="ARBA00022801"/>
    </source>
</evidence>
<protein>
    <submittedName>
        <fullName evidence="12">Small ribosomal subunit biogenesis GTPase RsgA</fullName>
        <ecNumber evidence="12">3.6.1.-</ecNumber>
    </submittedName>
</protein>
<keyword evidence="6 12" id="KW-0378">Hydrolase</keyword>
<keyword evidence="2" id="KW-0690">Ribosome biogenesis</keyword>
<dbReference type="NCBIfam" id="TIGR00157">
    <property type="entry name" value="ribosome small subunit-dependent GTPase A"/>
    <property type="match status" value="1"/>
</dbReference>
<evidence type="ECO:0000313" key="12">
    <source>
        <dbReference type="EMBL" id="MPM40604.1"/>
    </source>
</evidence>
<dbReference type="HAMAP" id="MF_01820">
    <property type="entry name" value="GTPase_RsgA"/>
    <property type="match status" value="1"/>
</dbReference>
<dbReference type="PROSITE" id="PS50936">
    <property type="entry name" value="ENGC_GTPASE"/>
    <property type="match status" value="1"/>
</dbReference>
<dbReference type="CDD" id="cd01854">
    <property type="entry name" value="YjeQ_EngC"/>
    <property type="match status" value="1"/>
</dbReference>
<dbReference type="InterPro" id="IPR004881">
    <property type="entry name" value="Ribosome_biogen_GTPase_RsgA"/>
</dbReference>
<feature type="domain" description="EngC GTPase" evidence="10">
    <location>
        <begin position="72"/>
        <end position="216"/>
    </location>
</feature>
<evidence type="ECO:0000259" key="11">
    <source>
        <dbReference type="PROSITE" id="PS51721"/>
    </source>
</evidence>
<dbReference type="Gene3D" id="1.10.40.50">
    <property type="entry name" value="Probable gtpase engc, domain 3"/>
    <property type="match status" value="1"/>
</dbReference>
<evidence type="ECO:0000256" key="3">
    <source>
        <dbReference type="ARBA" id="ARBA00022723"/>
    </source>
</evidence>
<evidence type="ECO:0000256" key="7">
    <source>
        <dbReference type="ARBA" id="ARBA00022833"/>
    </source>
</evidence>
<comment type="caution">
    <text evidence="12">The sequence shown here is derived from an EMBL/GenBank/DDBJ whole genome shotgun (WGS) entry which is preliminary data.</text>
</comment>